<dbReference type="Pfam" id="PF00672">
    <property type="entry name" value="HAMP"/>
    <property type="match status" value="1"/>
</dbReference>
<dbReference type="AlphaFoldDB" id="A0A0F7FFA6"/>
<keyword evidence="7" id="KW-1133">Transmembrane helix</keyword>
<gene>
    <name evidence="9" type="ORF">VK70_24870</name>
</gene>
<dbReference type="SUPFAM" id="SSF55874">
    <property type="entry name" value="ATPase domain of HSP90 chaperone/DNA topoisomerase II/histidine kinase"/>
    <property type="match status" value="1"/>
</dbReference>
<evidence type="ECO:0000256" key="3">
    <source>
        <dbReference type="ARBA" id="ARBA00022553"/>
    </source>
</evidence>
<dbReference type="GO" id="GO:0000155">
    <property type="term" value="F:phosphorelay sensor kinase activity"/>
    <property type="evidence" value="ECO:0007669"/>
    <property type="project" value="InterPro"/>
</dbReference>
<dbReference type="Pfam" id="PF06580">
    <property type="entry name" value="His_kinase"/>
    <property type="match status" value="1"/>
</dbReference>
<feature type="domain" description="HAMP" evidence="8">
    <location>
        <begin position="314"/>
        <end position="366"/>
    </location>
</feature>
<dbReference type="SMART" id="SM00304">
    <property type="entry name" value="HAMP"/>
    <property type="match status" value="1"/>
</dbReference>
<keyword evidence="7" id="KW-0812">Transmembrane</keyword>
<keyword evidence="2" id="KW-1003">Cell membrane</keyword>
<dbReference type="EMBL" id="CP011114">
    <property type="protein sequence ID" value="AKG37319.1"/>
    <property type="molecule type" value="Genomic_DNA"/>
</dbReference>
<dbReference type="HOGENOM" id="CLU_020473_6_1_9"/>
<organism evidence="9 10">
    <name type="scientific">Paenibacillus durus ATCC 35681</name>
    <dbReference type="NCBI Taxonomy" id="1333534"/>
    <lineage>
        <taxon>Bacteria</taxon>
        <taxon>Bacillati</taxon>
        <taxon>Bacillota</taxon>
        <taxon>Bacilli</taxon>
        <taxon>Bacillales</taxon>
        <taxon>Paenibacillaceae</taxon>
        <taxon>Paenibacillus</taxon>
    </lineage>
</organism>
<dbReference type="CDD" id="cd06225">
    <property type="entry name" value="HAMP"/>
    <property type="match status" value="1"/>
</dbReference>
<dbReference type="Gene3D" id="1.10.8.500">
    <property type="entry name" value="HAMP domain in histidine kinase"/>
    <property type="match status" value="1"/>
</dbReference>
<evidence type="ECO:0000256" key="7">
    <source>
        <dbReference type="SAM" id="Phobius"/>
    </source>
</evidence>
<dbReference type="InterPro" id="IPR003660">
    <property type="entry name" value="HAMP_dom"/>
</dbReference>
<reference evidence="9 10" key="1">
    <citation type="submission" date="2015-03" db="EMBL/GenBank/DDBJ databases">
        <authorList>
            <person name="Abdul Halim M."/>
        </authorList>
    </citation>
    <scope>NUCLEOTIDE SEQUENCE [LARGE SCALE GENOMIC DNA]</scope>
    <source>
        <strain evidence="9 10">ATCC 35681</strain>
    </source>
</reference>
<dbReference type="Gene3D" id="3.30.565.10">
    <property type="entry name" value="Histidine kinase-like ATPase, C-terminal domain"/>
    <property type="match status" value="1"/>
</dbReference>
<dbReference type="OrthoDB" id="9776552at2"/>
<evidence type="ECO:0000313" key="9">
    <source>
        <dbReference type="EMBL" id="AKG37319.1"/>
    </source>
</evidence>
<dbReference type="InterPro" id="IPR003594">
    <property type="entry name" value="HATPase_dom"/>
</dbReference>
<feature type="transmembrane region" description="Helical" evidence="7">
    <location>
        <begin position="9"/>
        <end position="30"/>
    </location>
</feature>
<dbReference type="InterPro" id="IPR010559">
    <property type="entry name" value="Sig_transdc_His_kin_internal"/>
</dbReference>
<keyword evidence="5 9" id="KW-0418">Kinase</keyword>
<dbReference type="PROSITE" id="PS50885">
    <property type="entry name" value="HAMP"/>
    <property type="match status" value="1"/>
</dbReference>
<sequence>MKSSIRNRLLVMLLVFIIVPYFISVLAIYFHTKEKVEQHEYRISEVQLQKGSEELGQYFQDMVNLPYILYLNPGLFRIFERGFDKEIYSNQLEVDKWFQAFYLMRREIHQVRFFMVKEGDSFTVYDAKVSARMKRPDLSESPPIRNLIKSDSNFLIEPPHLIRNYNGSAVMPMSDRTLVMTIHHKIKNILSNEFLGVVTMDIDLSRFSTICSRFLKEGELVILTDENGTVVYSTDQTLMGKPWKIDSGLSLASGRSGDITMSKPLPGEFGEWHLVKVTSSGNLYSDVRQTAYISAFFGVGVVILGLIMIHFISNKITRPIQLLSKKVRKIEGGHTNIWFNDSGRDEIGHLERHIKDMMERINLYIDREYRLELENKTNQYRAIQSQINPHFLHNALQSIGAVALRSQTPQIYQLVTSLSKMMRYTIRMDNWASIRNEVDYVKAYLDLQKERFRVELRHSILVEESIMDMPVPVMILQPLVENFFKHCFEEGHYGSHLSIRGWLQEGVVKLVVENDGPGLSLEELNELRRKLNAVGHDAASPNNRIGLKNIHDRLILNYGSRGGLEVDSNPGGGFTVLITIPTQSKEDDNHESSSCG</sequence>
<dbReference type="Pfam" id="PF02518">
    <property type="entry name" value="HATPase_c"/>
    <property type="match status" value="1"/>
</dbReference>
<evidence type="ECO:0000256" key="4">
    <source>
        <dbReference type="ARBA" id="ARBA00022679"/>
    </source>
</evidence>
<keyword evidence="3" id="KW-0597">Phosphoprotein</keyword>
<evidence type="ECO:0000256" key="1">
    <source>
        <dbReference type="ARBA" id="ARBA00004651"/>
    </source>
</evidence>
<dbReference type="InterPro" id="IPR036890">
    <property type="entry name" value="HATPase_C_sf"/>
</dbReference>
<accession>A0A0F7FFA6</accession>
<evidence type="ECO:0000256" key="2">
    <source>
        <dbReference type="ARBA" id="ARBA00022475"/>
    </source>
</evidence>
<keyword evidence="4" id="KW-0808">Transferase</keyword>
<dbReference type="Gene3D" id="3.30.450.20">
    <property type="entry name" value="PAS domain"/>
    <property type="match status" value="2"/>
</dbReference>
<evidence type="ECO:0000256" key="6">
    <source>
        <dbReference type="ARBA" id="ARBA00023136"/>
    </source>
</evidence>
<dbReference type="SUPFAM" id="SSF158472">
    <property type="entry name" value="HAMP domain-like"/>
    <property type="match status" value="1"/>
</dbReference>
<dbReference type="Proteomes" id="UP000034189">
    <property type="component" value="Chromosome"/>
</dbReference>
<dbReference type="InterPro" id="IPR050640">
    <property type="entry name" value="Bact_2-comp_sensor_kinase"/>
</dbReference>
<name>A0A0F7FFA6_PAEDU</name>
<proteinExistence type="predicted"/>
<reference evidence="9 10" key="2">
    <citation type="journal article" date="2016" name="Genome Announc.">
        <title>Genome Sequence of a Gram-Positive Diazotroph, Paenibacillus durus Type Strain ATCC 35681.</title>
        <authorList>
            <person name="Halim M.A."/>
            <person name="Rahman A.Y."/>
            <person name="Sim K.S."/>
            <person name="Yam H.C."/>
            <person name="Rahim A.A."/>
            <person name="Ghazali A.H."/>
            <person name="Najimudin N."/>
        </authorList>
    </citation>
    <scope>NUCLEOTIDE SEQUENCE [LARGE SCALE GENOMIC DNA]</scope>
    <source>
        <strain evidence="9 10">ATCC 35681</strain>
    </source>
</reference>
<dbReference type="PANTHER" id="PTHR34220">
    <property type="entry name" value="SENSOR HISTIDINE KINASE YPDA"/>
    <property type="match status" value="1"/>
</dbReference>
<dbReference type="PANTHER" id="PTHR34220:SF7">
    <property type="entry name" value="SENSOR HISTIDINE KINASE YPDA"/>
    <property type="match status" value="1"/>
</dbReference>
<dbReference type="RefSeq" id="WP_025700677.1">
    <property type="nucleotide sequence ID" value="NZ_ASQQ01000804.1"/>
</dbReference>
<dbReference type="GO" id="GO:0005886">
    <property type="term" value="C:plasma membrane"/>
    <property type="evidence" value="ECO:0007669"/>
    <property type="project" value="UniProtKB-SubCell"/>
</dbReference>
<comment type="subcellular location">
    <subcellularLocation>
        <location evidence="1">Cell membrane</location>
        <topology evidence="1">Multi-pass membrane protein</topology>
    </subcellularLocation>
</comment>
<evidence type="ECO:0000259" key="8">
    <source>
        <dbReference type="PROSITE" id="PS50885"/>
    </source>
</evidence>
<evidence type="ECO:0000313" key="10">
    <source>
        <dbReference type="Proteomes" id="UP000034189"/>
    </source>
</evidence>
<evidence type="ECO:0000256" key="5">
    <source>
        <dbReference type="ARBA" id="ARBA00022777"/>
    </source>
</evidence>
<feature type="transmembrane region" description="Helical" evidence="7">
    <location>
        <begin position="291"/>
        <end position="312"/>
    </location>
</feature>
<protein>
    <submittedName>
        <fullName evidence="9">Histidine kinase</fullName>
    </submittedName>
</protein>
<dbReference type="PATRIC" id="fig|1333534.5.peg.5438"/>
<keyword evidence="6 7" id="KW-0472">Membrane</keyword>